<dbReference type="InterPro" id="IPR051446">
    <property type="entry name" value="HTH_trans_reg/aminotransferase"/>
</dbReference>
<comment type="caution">
    <text evidence="8">The sequence shown here is derived from an EMBL/GenBank/DDBJ whole genome shotgun (WGS) entry which is preliminary data.</text>
</comment>
<evidence type="ECO:0000313" key="8">
    <source>
        <dbReference type="EMBL" id="GED04986.1"/>
    </source>
</evidence>
<dbReference type="Gene3D" id="3.40.640.10">
    <property type="entry name" value="Type I PLP-dependent aspartate aminotransferase-like (Major domain)"/>
    <property type="match status" value="1"/>
</dbReference>
<sequence>MDRGSKAPIHRQIYTQIRNMILTGDLPGGTRLPSTRTLGMELGVSRITMVNAFQILTSEGFLRSRAGDGTYVGNEWLNEAVTAPEVRRPELSSRAGLSASTRGSDLQRQTSPSWNPEDPESFVASQVGIDLFPTSVWKRLIGRHSEEQSIEMLGYPEALGHRPLREAVADYLRDSRGIDAAVEQIVITSGAQQAINALMLMMTDPGDEVWMEEPGHIAASAAMLANGCRVLPVPIDECGADLAQMPNELPAGRLMFLTPSRQHPLGVQMSLARRMDWVAWANEQGSWLIEDDCDSELRYRGSRLPSLYELDRGQHVVHVGSFSKIMFPSIRVGYVVLPEDLVDSFATAISVTGRAPATLMQAATADFIREGHLNTHVRRSRKTYAQRQEALLRELRNQLGSFIRAEAVDAGMHVIGWLPSTVDDQRLAAQLADKGVYTYALGDYLLERSLPPALLIGFAATDAGHMPDAVNYMVRALRHDGYSC</sequence>
<feature type="compositionally biased region" description="Polar residues" evidence="6">
    <location>
        <begin position="98"/>
        <end position="114"/>
    </location>
</feature>
<feature type="region of interest" description="Disordered" evidence="6">
    <location>
        <begin position="87"/>
        <end position="119"/>
    </location>
</feature>
<dbReference type="AlphaFoldDB" id="A0A4Y4DJ44"/>
<dbReference type="PRINTS" id="PR00035">
    <property type="entry name" value="HTHGNTR"/>
</dbReference>
<evidence type="ECO:0000259" key="7">
    <source>
        <dbReference type="PROSITE" id="PS50949"/>
    </source>
</evidence>
<evidence type="ECO:0000256" key="6">
    <source>
        <dbReference type="SAM" id="MobiDB-lite"/>
    </source>
</evidence>
<dbReference type="SUPFAM" id="SSF53383">
    <property type="entry name" value="PLP-dependent transferases"/>
    <property type="match status" value="1"/>
</dbReference>
<dbReference type="PANTHER" id="PTHR46577:SF1">
    <property type="entry name" value="HTH-TYPE TRANSCRIPTIONAL REGULATORY PROTEIN GABR"/>
    <property type="match status" value="1"/>
</dbReference>
<dbReference type="CDD" id="cd07377">
    <property type="entry name" value="WHTH_GntR"/>
    <property type="match status" value="1"/>
</dbReference>
<dbReference type="Pfam" id="PF00155">
    <property type="entry name" value="Aminotran_1_2"/>
    <property type="match status" value="1"/>
</dbReference>
<dbReference type="InterPro" id="IPR036390">
    <property type="entry name" value="WH_DNA-bd_sf"/>
</dbReference>
<dbReference type="PROSITE" id="PS50949">
    <property type="entry name" value="HTH_GNTR"/>
    <property type="match status" value="1"/>
</dbReference>
<keyword evidence="4" id="KW-0238">DNA-binding</keyword>
<evidence type="ECO:0000256" key="3">
    <source>
        <dbReference type="ARBA" id="ARBA00023015"/>
    </source>
</evidence>
<dbReference type="InterPro" id="IPR004839">
    <property type="entry name" value="Aminotransferase_I/II_large"/>
</dbReference>
<evidence type="ECO:0000256" key="1">
    <source>
        <dbReference type="ARBA" id="ARBA00005384"/>
    </source>
</evidence>
<dbReference type="CDD" id="cd00609">
    <property type="entry name" value="AAT_like"/>
    <property type="match status" value="1"/>
</dbReference>
<keyword evidence="3" id="KW-0805">Transcription regulation</keyword>
<dbReference type="GO" id="GO:0003700">
    <property type="term" value="F:DNA-binding transcription factor activity"/>
    <property type="evidence" value="ECO:0007669"/>
    <property type="project" value="InterPro"/>
</dbReference>
<name>A0A4Y4DJ44_GLUUR</name>
<dbReference type="GO" id="GO:0003677">
    <property type="term" value="F:DNA binding"/>
    <property type="evidence" value="ECO:0007669"/>
    <property type="project" value="UniProtKB-KW"/>
</dbReference>
<dbReference type="InterPro" id="IPR015424">
    <property type="entry name" value="PyrdxlP-dep_Trfase"/>
</dbReference>
<keyword evidence="2" id="KW-0663">Pyridoxal phosphate</keyword>
<dbReference type="Proteomes" id="UP000316612">
    <property type="component" value="Unassembled WGS sequence"/>
</dbReference>
<dbReference type="SUPFAM" id="SSF46785">
    <property type="entry name" value="Winged helix' DNA-binding domain"/>
    <property type="match status" value="1"/>
</dbReference>
<dbReference type="EMBL" id="BJNY01000002">
    <property type="protein sequence ID" value="GED04986.1"/>
    <property type="molecule type" value="Genomic_DNA"/>
</dbReference>
<gene>
    <name evidence="8" type="ORF">AUR04nite_05180</name>
</gene>
<organism evidence="8 9">
    <name type="scientific">Glutamicibacter uratoxydans</name>
    <name type="common">Arthrobacter uratoxydans</name>
    <dbReference type="NCBI Taxonomy" id="43667"/>
    <lineage>
        <taxon>Bacteria</taxon>
        <taxon>Bacillati</taxon>
        <taxon>Actinomycetota</taxon>
        <taxon>Actinomycetes</taxon>
        <taxon>Micrococcales</taxon>
        <taxon>Micrococcaceae</taxon>
        <taxon>Glutamicibacter</taxon>
    </lineage>
</organism>
<keyword evidence="9" id="KW-1185">Reference proteome</keyword>
<dbReference type="Gene3D" id="1.10.10.10">
    <property type="entry name" value="Winged helix-like DNA-binding domain superfamily/Winged helix DNA-binding domain"/>
    <property type="match status" value="1"/>
</dbReference>
<feature type="domain" description="HTH gntR-type" evidence="7">
    <location>
        <begin position="7"/>
        <end position="75"/>
    </location>
</feature>
<evidence type="ECO:0000256" key="5">
    <source>
        <dbReference type="ARBA" id="ARBA00023163"/>
    </source>
</evidence>
<evidence type="ECO:0000256" key="2">
    <source>
        <dbReference type="ARBA" id="ARBA00022898"/>
    </source>
</evidence>
<dbReference type="RefSeq" id="WP_218024618.1">
    <property type="nucleotide sequence ID" value="NZ_BJNY01000002.1"/>
</dbReference>
<protein>
    <submittedName>
        <fullName evidence="8">GntR family transcriptional regulator</fullName>
    </submittedName>
</protein>
<dbReference type="InterPro" id="IPR000524">
    <property type="entry name" value="Tscrpt_reg_HTH_GntR"/>
</dbReference>
<keyword evidence="5" id="KW-0804">Transcription</keyword>
<dbReference type="InterPro" id="IPR036388">
    <property type="entry name" value="WH-like_DNA-bd_sf"/>
</dbReference>
<reference evidence="8 9" key="1">
    <citation type="submission" date="2019-06" db="EMBL/GenBank/DDBJ databases">
        <title>Whole genome shotgun sequence of Glutamicibacter uratoxydans NBRC 15515.</title>
        <authorList>
            <person name="Hosoyama A."/>
            <person name="Uohara A."/>
            <person name="Ohji S."/>
            <person name="Ichikawa N."/>
        </authorList>
    </citation>
    <scope>NUCLEOTIDE SEQUENCE [LARGE SCALE GENOMIC DNA]</scope>
    <source>
        <strain evidence="8 9">NBRC 15515</strain>
    </source>
</reference>
<dbReference type="SMART" id="SM00345">
    <property type="entry name" value="HTH_GNTR"/>
    <property type="match status" value="1"/>
</dbReference>
<dbReference type="PANTHER" id="PTHR46577">
    <property type="entry name" value="HTH-TYPE TRANSCRIPTIONAL REGULATORY PROTEIN GABR"/>
    <property type="match status" value="1"/>
</dbReference>
<dbReference type="InterPro" id="IPR015421">
    <property type="entry name" value="PyrdxlP-dep_Trfase_major"/>
</dbReference>
<comment type="similarity">
    <text evidence="1">In the C-terminal section; belongs to the class-I pyridoxal-phosphate-dependent aminotransferase family.</text>
</comment>
<evidence type="ECO:0000313" key="9">
    <source>
        <dbReference type="Proteomes" id="UP000316612"/>
    </source>
</evidence>
<dbReference type="GO" id="GO:0030170">
    <property type="term" value="F:pyridoxal phosphate binding"/>
    <property type="evidence" value="ECO:0007669"/>
    <property type="project" value="InterPro"/>
</dbReference>
<dbReference type="Pfam" id="PF00392">
    <property type="entry name" value="GntR"/>
    <property type="match status" value="1"/>
</dbReference>
<proteinExistence type="inferred from homology"/>
<accession>A0A4Y4DJ44</accession>
<evidence type="ECO:0000256" key="4">
    <source>
        <dbReference type="ARBA" id="ARBA00023125"/>
    </source>
</evidence>